<keyword evidence="4" id="KW-1185">Reference proteome</keyword>
<dbReference type="InterPro" id="IPR019027">
    <property type="entry name" value="Pilus_biogenesis_CpaD-related"/>
</dbReference>
<feature type="region of interest" description="Disordered" evidence="1">
    <location>
        <begin position="215"/>
        <end position="235"/>
    </location>
</feature>
<dbReference type="AlphaFoldDB" id="A0A3A1WK24"/>
<organism evidence="3 4">
    <name type="scientific">Aureimonas flava</name>
    <dbReference type="NCBI Taxonomy" id="2320271"/>
    <lineage>
        <taxon>Bacteria</taxon>
        <taxon>Pseudomonadati</taxon>
        <taxon>Pseudomonadota</taxon>
        <taxon>Alphaproteobacteria</taxon>
        <taxon>Hyphomicrobiales</taxon>
        <taxon>Aurantimonadaceae</taxon>
        <taxon>Aureimonas</taxon>
    </lineage>
</organism>
<evidence type="ECO:0000256" key="1">
    <source>
        <dbReference type="SAM" id="MobiDB-lite"/>
    </source>
</evidence>
<feature type="chain" id="PRO_5017380129" evidence="2">
    <location>
        <begin position="22"/>
        <end position="235"/>
    </location>
</feature>
<evidence type="ECO:0000313" key="4">
    <source>
        <dbReference type="Proteomes" id="UP000265750"/>
    </source>
</evidence>
<dbReference type="Proteomes" id="UP000265750">
    <property type="component" value="Unassembled WGS sequence"/>
</dbReference>
<protein>
    <submittedName>
        <fullName evidence="3">Pilus assembly protein CpaD</fullName>
    </submittedName>
</protein>
<dbReference type="RefSeq" id="WP_119540158.1">
    <property type="nucleotide sequence ID" value="NZ_QYRN01000005.1"/>
</dbReference>
<proteinExistence type="predicted"/>
<feature type="compositionally biased region" description="Basic and acidic residues" evidence="1">
    <location>
        <begin position="225"/>
        <end position="235"/>
    </location>
</feature>
<dbReference type="Pfam" id="PF09476">
    <property type="entry name" value="Pilus_CpaD"/>
    <property type="match status" value="1"/>
</dbReference>
<evidence type="ECO:0000256" key="2">
    <source>
        <dbReference type="SAM" id="SignalP"/>
    </source>
</evidence>
<dbReference type="OrthoDB" id="9802674at2"/>
<sequence>MRAHATPSAARRLASAGFVLAALGLAGCAQRPDASLNFVPDDYRARHPIIVGEATQDLDILVASSETRLTYADLTRVQSFAARFRASRAAVIRIQTPAGTRNAAAAGLVVKDMVRALGREGVPHSRILVSSYDVDAGGEAFPIRLSFNGLTAALDHPCGQWPKDLGDTYQNRNYENFGCASQANLAAQISDPRDLLGPRGMSEIDAERRTTVIGDYRQGNATASERSRTESNYDW</sequence>
<comment type="caution">
    <text evidence="3">The sequence shown here is derived from an EMBL/GenBank/DDBJ whole genome shotgun (WGS) entry which is preliminary data.</text>
</comment>
<accession>A0A3A1WK24</accession>
<gene>
    <name evidence="3" type="ORF">D3218_11200</name>
</gene>
<evidence type="ECO:0000313" key="3">
    <source>
        <dbReference type="EMBL" id="RIY00956.1"/>
    </source>
</evidence>
<keyword evidence="2" id="KW-0732">Signal</keyword>
<name>A0A3A1WK24_9HYPH</name>
<dbReference type="PROSITE" id="PS51257">
    <property type="entry name" value="PROKAR_LIPOPROTEIN"/>
    <property type="match status" value="1"/>
</dbReference>
<feature type="signal peptide" evidence="2">
    <location>
        <begin position="1"/>
        <end position="21"/>
    </location>
</feature>
<reference evidence="4" key="1">
    <citation type="submission" date="2018-09" db="EMBL/GenBank/DDBJ databases">
        <authorList>
            <person name="Tuo L."/>
        </authorList>
    </citation>
    <scope>NUCLEOTIDE SEQUENCE [LARGE SCALE GENOMIC DNA]</scope>
    <source>
        <strain evidence="4">M2BS4Y-1</strain>
    </source>
</reference>
<dbReference type="InterPro" id="IPR013361">
    <property type="entry name" value="Pilus_CpaD"/>
</dbReference>
<dbReference type="NCBIfam" id="TIGR02522">
    <property type="entry name" value="pilus_cpaD"/>
    <property type="match status" value="1"/>
</dbReference>
<dbReference type="EMBL" id="QYRN01000005">
    <property type="protein sequence ID" value="RIY00956.1"/>
    <property type="molecule type" value="Genomic_DNA"/>
</dbReference>